<proteinExistence type="evidence at transcript level"/>
<accession>C1LE21</accession>
<dbReference type="EMBL" id="FN317218">
    <property type="protein sequence ID" value="CAX72949.1"/>
    <property type="molecule type" value="mRNA"/>
</dbReference>
<evidence type="ECO:0000313" key="1">
    <source>
        <dbReference type="EMBL" id="CAX72949.1"/>
    </source>
</evidence>
<organism evidence="1">
    <name type="scientific">Schistosoma japonicum</name>
    <name type="common">Blood fluke</name>
    <dbReference type="NCBI Taxonomy" id="6182"/>
    <lineage>
        <taxon>Eukaryota</taxon>
        <taxon>Metazoa</taxon>
        <taxon>Spiralia</taxon>
        <taxon>Lophotrochozoa</taxon>
        <taxon>Platyhelminthes</taxon>
        <taxon>Trematoda</taxon>
        <taxon>Digenea</taxon>
        <taxon>Strigeidida</taxon>
        <taxon>Schistosomatoidea</taxon>
        <taxon>Schistosomatidae</taxon>
        <taxon>Schistosoma</taxon>
    </lineage>
</organism>
<name>C1LE21_SCHJA</name>
<reference evidence="1" key="1">
    <citation type="journal article" date="2009" name="Nature">
        <title>The Schistosoma japonicum genome reveals features of host-parasite interplay.</title>
        <authorList>
            <person name="Liu F."/>
            <person name="Zhou Y."/>
            <person name="Wang Z.Q."/>
            <person name="Lu G."/>
            <person name="Zheng H."/>
            <person name="Brindley P.J."/>
            <person name="McManus D.P."/>
            <person name="Blair D."/>
            <person name="Zhang Q.H."/>
            <person name="Zhong Y."/>
            <person name="Wang S."/>
            <person name="Han Z.G."/>
            <person name="Chen Z."/>
        </authorList>
    </citation>
    <scope>NUCLEOTIDE SEQUENCE</scope>
    <source>
        <strain evidence="1">Anhui</strain>
    </source>
</reference>
<reference evidence="1" key="2">
    <citation type="submission" date="2009-03" db="EMBL/GenBank/DDBJ databases">
        <authorList>
            <person name="Gang L."/>
        </authorList>
    </citation>
    <scope>NUCLEOTIDE SEQUENCE</scope>
    <source>
        <strain evidence="1">Anhui</strain>
    </source>
</reference>
<protein>
    <submittedName>
        <fullName evidence="1">Hypotheticial protein</fullName>
    </submittedName>
</protein>
<dbReference type="AlphaFoldDB" id="C1LE21"/>
<sequence length="151" mass="17629">MELNKRATVDNNFFRKLSWEELEKDLSDLNTTTSTEIHDDFQQTKDDLVKIDIEYLFVRVQYTLKNQIGRTSNKFSSSPEAIDRYVKQVFGLTQEVYDVLCAQACQAELPMYSYTNMFTFMCKLDNQDRSKTLVSQIQTTALLLTFSKCSR</sequence>